<name>A0A9P6MUS8_9FUNG</name>
<dbReference type="Proteomes" id="UP000703661">
    <property type="component" value="Unassembled WGS sequence"/>
</dbReference>
<sequence>MLRWSSSRTNCHEYFSQNSASQWTLSEFSIRLAESDDGMTALHAINTWREDLGTIIESSWTPKVVKEHCQSLLDRNEDTEFIEHLFSVHAENRVAKSTEEASQATLSAVESTVSTRKRARELAAADVPGKRKQACKEKAKTRSSSSWKNYARKPWSSARYNIFNIARSEDRNKIDPNTLQGLRDMVGKFSLKDEDLEDLEEPLNTFRHLDSLQVLFDILSEMYPKMQVLDYSDSFSLELRYIWTTFDTMYDNGERYVGDEYKMTDIKGKAAALSGIDMRHDAILHHRSLDLDLVVMEAKPTDRQSGRLSDLQKLEKSIAANLQLALTKVPKIQEDKRKHIRSFAILCSGFQISFLEGRLVEDTVLMYCTGKVTLPTTVTISYELAQTLKSVISFKRRVQGMIDVLLQARSVPQDLSSSIGSSGSEGIIV</sequence>
<evidence type="ECO:0000313" key="2">
    <source>
        <dbReference type="Proteomes" id="UP000703661"/>
    </source>
</evidence>
<organism evidence="1 2">
    <name type="scientific">Entomortierella chlamydospora</name>
    <dbReference type="NCBI Taxonomy" id="101097"/>
    <lineage>
        <taxon>Eukaryota</taxon>
        <taxon>Fungi</taxon>
        <taxon>Fungi incertae sedis</taxon>
        <taxon>Mucoromycota</taxon>
        <taxon>Mortierellomycotina</taxon>
        <taxon>Mortierellomycetes</taxon>
        <taxon>Mortierellales</taxon>
        <taxon>Mortierellaceae</taxon>
        <taxon>Entomortierella</taxon>
    </lineage>
</organism>
<evidence type="ECO:0000313" key="1">
    <source>
        <dbReference type="EMBL" id="KAG0014260.1"/>
    </source>
</evidence>
<proteinExistence type="predicted"/>
<reference evidence="1" key="1">
    <citation type="journal article" date="2020" name="Fungal Divers.">
        <title>Resolving the Mortierellaceae phylogeny through synthesis of multi-gene phylogenetics and phylogenomics.</title>
        <authorList>
            <person name="Vandepol N."/>
            <person name="Liber J."/>
            <person name="Desiro A."/>
            <person name="Na H."/>
            <person name="Kennedy M."/>
            <person name="Barry K."/>
            <person name="Grigoriev I.V."/>
            <person name="Miller A.N."/>
            <person name="O'Donnell K."/>
            <person name="Stajich J.E."/>
            <person name="Bonito G."/>
        </authorList>
    </citation>
    <scope>NUCLEOTIDE SEQUENCE</scope>
    <source>
        <strain evidence="1">NRRL 2769</strain>
    </source>
</reference>
<comment type="caution">
    <text evidence="1">The sequence shown here is derived from an EMBL/GenBank/DDBJ whole genome shotgun (WGS) entry which is preliminary data.</text>
</comment>
<dbReference type="EMBL" id="JAAAID010000745">
    <property type="protein sequence ID" value="KAG0014260.1"/>
    <property type="molecule type" value="Genomic_DNA"/>
</dbReference>
<dbReference type="AlphaFoldDB" id="A0A9P6MUS8"/>
<accession>A0A9P6MUS8</accession>
<protein>
    <submittedName>
        <fullName evidence="1">Uncharacterized protein</fullName>
    </submittedName>
</protein>
<gene>
    <name evidence="1" type="ORF">BGZ80_010547</name>
</gene>
<keyword evidence="2" id="KW-1185">Reference proteome</keyword>